<evidence type="ECO:0000256" key="6">
    <source>
        <dbReference type="ARBA" id="ARBA00022989"/>
    </source>
</evidence>
<evidence type="ECO:0000256" key="2">
    <source>
        <dbReference type="ARBA" id="ARBA00009261"/>
    </source>
</evidence>
<dbReference type="NCBIfam" id="TIGR00835">
    <property type="entry name" value="agcS"/>
    <property type="match status" value="1"/>
</dbReference>
<comment type="similarity">
    <text evidence="2 8">Belongs to the alanine or glycine:cation symporter (AGCS) (TC 2.A.25) family.</text>
</comment>
<feature type="transmembrane region" description="Helical" evidence="8">
    <location>
        <begin position="179"/>
        <end position="196"/>
    </location>
</feature>
<keyword evidence="8" id="KW-0769">Symport</keyword>
<sequence length="500" mass="53971">MLEKWVGAVNGIIWSNPVIYVCLGVGLLFSIMTRFLQIRHLKEMIYLVFKGKSSEAGVSSFQAFTMALSGRVGTGNIAGIALAVGMGGPGAIFWMWVMAFIGSATAFVESTLAQVYKVKRDGLYRGGPAFYIEKGTGLKWFAVIFAVVALVAMCLLLPGTQSNSIAVAFHSSFGIDMKVSGILVVVLLALIIFGGVKRIAKVAEVVIPFMALGYILVSFYIMMTNITALPSVFSLIFRSAFGMDSVFGGMVGTAIAWGVKRGIYSNEAGQGSGAHPAAAAEVSHPAKQGLVQAFSVYVDTFLVCTSTAFMVLFTGMYNVKGPGGGYIVHNLPGVEEGTQYTQAAIESVFPGFGSSLLSITLFFFAFTTIIAYYYIAETNMSYLVPDHKAKWPMLVLKLVILGSTFYGTVVKESALAWTLGDMGVGIMLWVNLIAMILLAKPALLVLKDYERQRKQGLDPVFDPERAGIPNTECWSNGYQQPADELTITIEPGKLQAWESK</sequence>
<feature type="transmembrane region" description="Helical" evidence="8">
    <location>
        <begin position="137"/>
        <end position="159"/>
    </location>
</feature>
<keyword evidence="5 8" id="KW-0812">Transmembrane</keyword>
<evidence type="ECO:0000256" key="8">
    <source>
        <dbReference type="RuleBase" id="RU363064"/>
    </source>
</evidence>
<evidence type="ECO:0000256" key="1">
    <source>
        <dbReference type="ARBA" id="ARBA00004651"/>
    </source>
</evidence>
<comment type="caution">
    <text evidence="9">The sequence shown here is derived from an EMBL/GenBank/DDBJ whole genome shotgun (WGS) entry which is preliminary data.</text>
</comment>
<reference evidence="10" key="1">
    <citation type="journal article" date="2019" name="Int. J. Syst. Evol. Microbiol.">
        <title>The Global Catalogue of Microorganisms (GCM) 10K type strain sequencing project: providing services to taxonomists for standard genome sequencing and annotation.</title>
        <authorList>
            <consortium name="The Broad Institute Genomics Platform"/>
            <consortium name="The Broad Institute Genome Sequencing Center for Infectious Disease"/>
            <person name="Wu L."/>
            <person name="Ma J."/>
        </authorList>
    </citation>
    <scope>NUCLEOTIDE SEQUENCE [LARGE SCALE GENOMIC DNA]</scope>
    <source>
        <strain evidence="10">CCM 9147</strain>
    </source>
</reference>
<keyword evidence="4 8" id="KW-1003">Cell membrane</keyword>
<proteinExistence type="inferred from homology"/>
<feature type="transmembrane region" description="Helical" evidence="8">
    <location>
        <begin position="235"/>
        <end position="259"/>
    </location>
</feature>
<feature type="transmembrane region" description="Helical" evidence="8">
    <location>
        <begin position="91"/>
        <end position="116"/>
    </location>
</feature>
<keyword evidence="7 8" id="KW-0472">Membrane</keyword>
<dbReference type="PANTHER" id="PTHR30330">
    <property type="entry name" value="AGSS FAMILY TRANSPORTER, SODIUM-ALANINE"/>
    <property type="match status" value="1"/>
</dbReference>
<feature type="transmembrane region" description="Helical" evidence="8">
    <location>
        <begin position="57"/>
        <end position="85"/>
    </location>
</feature>
<feature type="transmembrane region" description="Helical" evidence="8">
    <location>
        <begin position="356"/>
        <end position="375"/>
    </location>
</feature>
<feature type="transmembrane region" description="Helical" evidence="8">
    <location>
        <begin position="426"/>
        <end position="446"/>
    </location>
</feature>
<feature type="transmembrane region" description="Helical" evidence="8">
    <location>
        <begin position="203"/>
        <end position="223"/>
    </location>
</feature>
<accession>A0ABW4DHR8</accession>
<dbReference type="PROSITE" id="PS00873">
    <property type="entry name" value="NA_ALANINE_SYMP"/>
    <property type="match status" value="1"/>
</dbReference>
<feature type="transmembrane region" description="Helical" evidence="8">
    <location>
        <begin position="395"/>
        <end position="420"/>
    </location>
</feature>
<keyword evidence="6 8" id="KW-1133">Transmembrane helix</keyword>
<evidence type="ECO:0000256" key="4">
    <source>
        <dbReference type="ARBA" id="ARBA00022475"/>
    </source>
</evidence>
<protein>
    <submittedName>
        <fullName evidence="9">Alanine/glycine:cation symporter family protein</fullName>
    </submittedName>
</protein>
<evidence type="ECO:0000256" key="5">
    <source>
        <dbReference type="ARBA" id="ARBA00022692"/>
    </source>
</evidence>
<keyword evidence="3 8" id="KW-0813">Transport</keyword>
<dbReference type="RefSeq" id="WP_229523068.1">
    <property type="nucleotide sequence ID" value="NZ_JAFFQR010000015.1"/>
</dbReference>
<feature type="transmembrane region" description="Helical" evidence="8">
    <location>
        <begin position="296"/>
        <end position="317"/>
    </location>
</feature>
<dbReference type="PRINTS" id="PR00175">
    <property type="entry name" value="NAALASMPORT"/>
</dbReference>
<dbReference type="Pfam" id="PF01235">
    <property type="entry name" value="Na_Ala_symp"/>
    <property type="match status" value="1"/>
</dbReference>
<name>A0ABW4DHR8_9BACL</name>
<dbReference type="Gene3D" id="1.20.1740.10">
    <property type="entry name" value="Amino acid/polyamine transporter I"/>
    <property type="match status" value="1"/>
</dbReference>
<dbReference type="InterPro" id="IPR001463">
    <property type="entry name" value="Na/Ala_symport"/>
</dbReference>
<feature type="transmembrane region" description="Helical" evidence="8">
    <location>
        <begin position="12"/>
        <end position="36"/>
    </location>
</feature>
<keyword evidence="10" id="KW-1185">Reference proteome</keyword>
<comment type="subcellular location">
    <subcellularLocation>
        <location evidence="1 8">Cell membrane</location>
        <topology evidence="1 8">Multi-pass membrane protein</topology>
    </subcellularLocation>
</comment>
<organism evidence="9 10">
    <name type="scientific">Paenibacillus farraposensis</name>
    <dbReference type="NCBI Taxonomy" id="2807095"/>
    <lineage>
        <taxon>Bacteria</taxon>
        <taxon>Bacillati</taxon>
        <taxon>Bacillota</taxon>
        <taxon>Bacilli</taxon>
        <taxon>Bacillales</taxon>
        <taxon>Paenibacillaceae</taxon>
        <taxon>Paenibacillus</taxon>
    </lineage>
</organism>
<dbReference type="EMBL" id="JBHTNZ010000034">
    <property type="protein sequence ID" value="MFD1463493.1"/>
    <property type="molecule type" value="Genomic_DNA"/>
</dbReference>
<dbReference type="Proteomes" id="UP001597340">
    <property type="component" value="Unassembled WGS sequence"/>
</dbReference>
<evidence type="ECO:0000313" key="10">
    <source>
        <dbReference type="Proteomes" id="UP001597340"/>
    </source>
</evidence>
<evidence type="ECO:0000256" key="3">
    <source>
        <dbReference type="ARBA" id="ARBA00022448"/>
    </source>
</evidence>
<evidence type="ECO:0000256" key="7">
    <source>
        <dbReference type="ARBA" id="ARBA00023136"/>
    </source>
</evidence>
<dbReference type="PANTHER" id="PTHR30330:SF7">
    <property type="entry name" value="SODIUM_PROTON-DEPENDENT ALANINE CARRIER PROTEIN YRBD-RELATED"/>
    <property type="match status" value="1"/>
</dbReference>
<evidence type="ECO:0000313" key="9">
    <source>
        <dbReference type="EMBL" id="MFD1463493.1"/>
    </source>
</evidence>
<gene>
    <name evidence="9" type="ORF">ACFQ5D_19440</name>
</gene>